<gene>
    <name evidence="2" type="ORF">BCR44DRAFT_393558</name>
</gene>
<dbReference type="Proteomes" id="UP000193411">
    <property type="component" value="Unassembled WGS sequence"/>
</dbReference>
<accession>A0A1Y2HIJ8</accession>
<protein>
    <submittedName>
        <fullName evidence="2">Uncharacterized protein</fullName>
    </submittedName>
</protein>
<keyword evidence="3" id="KW-1185">Reference proteome</keyword>
<organism evidence="2 3">
    <name type="scientific">Catenaria anguillulae PL171</name>
    <dbReference type="NCBI Taxonomy" id="765915"/>
    <lineage>
        <taxon>Eukaryota</taxon>
        <taxon>Fungi</taxon>
        <taxon>Fungi incertae sedis</taxon>
        <taxon>Blastocladiomycota</taxon>
        <taxon>Blastocladiomycetes</taxon>
        <taxon>Blastocladiales</taxon>
        <taxon>Catenariaceae</taxon>
        <taxon>Catenaria</taxon>
    </lineage>
</organism>
<reference evidence="2 3" key="1">
    <citation type="submission" date="2016-07" db="EMBL/GenBank/DDBJ databases">
        <title>Pervasive Adenine N6-methylation of Active Genes in Fungi.</title>
        <authorList>
            <consortium name="DOE Joint Genome Institute"/>
            <person name="Mondo S.J."/>
            <person name="Dannebaum R.O."/>
            <person name="Kuo R.C."/>
            <person name="Labutti K."/>
            <person name="Haridas S."/>
            <person name="Kuo A."/>
            <person name="Salamov A."/>
            <person name="Ahrendt S.R."/>
            <person name="Lipzen A."/>
            <person name="Sullivan W."/>
            <person name="Andreopoulos W.B."/>
            <person name="Clum A."/>
            <person name="Lindquist E."/>
            <person name="Daum C."/>
            <person name="Ramamoorthy G.K."/>
            <person name="Gryganskyi A."/>
            <person name="Culley D."/>
            <person name="Magnuson J.K."/>
            <person name="James T.Y."/>
            <person name="O'Malley M.A."/>
            <person name="Stajich J.E."/>
            <person name="Spatafora J.W."/>
            <person name="Visel A."/>
            <person name="Grigoriev I.V."/>
        </authorList>
    </citation>
    <scope>NUCLEOTIDE SEQUENCE [LARGE SCALE GENOMIC DNA]</scope>
    <source>
        <strain evidence="2 3">PL171</strain>
    </source>
</reference>
<evidence type="ECO:0000256" key="1">
    <source>
        <dbReference type="SAM" id="MobiDB-lite"/>
    </source>
</evidence>
<sequence>MISTTSSASLSTYTLSSSPSAVLLMSSPTKIESRPTLASLSLDSFEQQQQARQVNNLPLSAIHSSTPSSPEKHVCLFSAMTSSSSPPHNAAAATANHLMMTTTTENNNSHTAMPPSPALAPFHHHPSSQYNLPSQGHGHGHFHPSDGADTSGFYYVYPPMPPPMSDDACQPPMPDASLLFGTPAPTRVPTAAPTVASSPSKTFLGFGRFGGPSASSGSSDNSSTARRGTETFSVGKPNPSIDHTSHSFTWTFSQ</sequence>
<comment type="caution">
    <text evidence="2">The sequence shown here is derived from an EMBL/GenBank/DDBJ whole genome shotgun (WGS) entry which is preliminary data.</text>
</comment>
<proteinExistence type="predicted"/>
<evidence type="ECO:0000313" key="2">
    <source>
        <dbReference type="EMBL" id="ORZ34428.1"/>
    </source>
</evidence>
<feature type="compositionally biased region" description="Low complexity" evidence="1">
    <location>
        <begin position="211"/>
        <end position="223"/>
    </location>
</feature>
<feature type="region of interest" description="Disordered" evidence="1">
    <location>
        <begin position="206"/>
        <end position="254"/>
    </location>
</feature>
<name>A0A1Y2HIJ8_9FUNG</name>
<dbReference type="AlphaFoldDB" id="A0A1Y2HIJ8"/>
<dbReference type="EMBL" id="MCFL01000028">
    <property type="protein sequence ID" value="ORZ34428.1"/>
    <property type="molecule type" value="Genomic_DNA"/>
</dbReference>
<evidence type="ECO:0000313" key="3">
    <source>
        <dbReference type="Proteomes" id="UP000193411"/>
    </source>
</evidence>